<dbReference type="AlphaFoldDB" id="A0ABD6C897"/>
<feature type="transmembrane region" description="Helical" evidence="1">
    <location>
        <begin position="74"/>
        <end position="99"/>
    </location>
</feature>
<feature type="transmembrane region" description="Helical" evidence="1">
    <location>
        <begin position="264"/>
        <end position="288"/>
    </location>
</feature>
<evidence type="ECO:0000313" key="4">
    <source>
        <dbReference type="Proteomes" id="UP001597119"/>
    </source>
</evidence>
<reference evidence="3 4" key="1">
    <citation type="journal article" date="2019" name="Int. J. Syst. Evol. Microbiol.">
        <title>The Global Catalogue of Microorganisms (GCM) 10K type strain sequencing project: providing services to taxonomists for standard genome sequencing and annotation.</title>
        <authorList>
            <consortium name="The Broad Institute Genomics Platform"/>
            <consortium name="The Broad Institute Genome Sequencing Center for Infectious Disease"/>
            <person name="Wu L."/>
            <person name="Ma J."/>
        </authorList>
    </citation>
    <scope>NUCLEOTIDE SEQUENCE [LARGE SCALE GENOMIC DNA]</scope>
    <source>
        <strain evidence="3 4">CGMCC 1.12125</strain>
    </source>
</reference>
<comment type="caution">
    <text evidence="3">The sequence shown here is derived from an EMBL/GenBank/DDBJ whole genome shotgun (WGS) entry which is preliminary data.</text>
</comment>
<name>A0ABD6C897_9EURY</name>
<feature type="transmembrane region" description="Helical" evidence="1">
    <location>
        <begin position="207"/>
        <end position="226"/>
    </location>
</feature>
<feature type="transmembrane region" description="Helical" evidence="1">
    <location>
        <begin position="120"/>
        <end position="145"/>
    </location>
</feature>
<feature type="transmembrane region" description="Helical" evidence="1">
    <location>
        <begin position="165"/>
        <end position="186"/>
    </location>
</feature>
<feature type="transmembrane region" description="Helical" evidence="1">
    <location>
        <begin position="40"/>
        <end position="62"/>
    </location>
</feature>
<evidence type="ECO:0000259" key="2">
    <source>
        <dbReference type="Pfam" id="PF02517"/>
    </source>
</evidence>
<dbReference type="GO" id="GO:0004175">
    <property type="term" value="F:endopeptidase activity"/>
    <property type="evidence" value="ECO:0007669"/>
    <property type="project" value="UniProtKB-ARBA"/>
</dbReference>
<feature type="domain" description="CAAX prenyl protease 2/Lysostaphin resistance protein A-like" evidence="2">
    <location>
        <begin position="165"/>
        <end position="268"/>
    </location>
</feature>
<accession>A0ABD6C897</accession>
<dbReference type="Pfam" id="PF02517">
    <property type="entry name" value="Rce1-like"/>
    <property type="match status" value="1"/>
</dbReference>
<feature type="transmembrane region" description="Helical" evidence="1">
    <location>
        <begin position="308"/>
        <end position="326"/>
    </location>
</feature>
<keyword evidence="1" id="KW-0812">Transmembrane</keyword>
<keyword evidence="3" id="KW-0378">Hydrolase</keyword>
<dbReference type="EMBL" id="JBHUDJ010000001">
    <property type="protein sequence ID" value="MFD1586038.1"/>
    <property type="molecule type" value="Genomic_DNA"/>
</dbReference>
<dbReference type="PANTHER" id="PTHR39430:SF1">
    <property type="entry name" value="PROTEASE"/>
    <property type="match status" value="1"/>
</dbReference>
<keyword evidence="1" id="KW-1133">Transmembrane helix</keyword>
<dbReference type="EC" id="3.4.-.-" evidence="3"/>
<dbReference type="RefSeq" id="WP_247376644.1">
    <property type="nucleotide sequence ID" value="NZ_JALLGV010000003.1"/>
</dbReference>
<dbReference type="InterPro" id="IPR003675">
    <property type="entry name" value="Rce1/LyrA-like_dom"/>
</dbReference>
<sequence length="349" mass="37185">MRTDEDVETSGETGRSSAASTLQRVFINSTERRPRMPWRLALGLVGFGVVLFLVGLASTLLPEPGQFGGPYLPALYGTLLYLVLTAVLLAALLGLSYVIDRRHLTDLGLRLDGQWWRDCAFGLALGVVLPTAVFLVELAFGWLTVTGLFRTSESALLGFGSAPPWFAVLLVVLFFVGVSVFEELIVRGYLLTNIAEGLAGFWRIGTRAAMVIATLVTAGIFGVLHASNPNATALSVVNITLFGILLGLGYVLTDRLGVPVGMHLTWNATVGAVYGFPVSGITVGVTVMETETTGPELFTGGAFGPEGGLVALLALVLGLALLWWWVRRAYGDVALRDAVATPTLRDQSS</sequence>
<dbReference type="Proteomes" id="UP001597119">
    <property type="component" value="Unassembled WGS sequence"/>
</dbReference>
<feature type="transmembrane region" description="Helical" evidence="1">
    <location>
        <begin position="232"/>
        <end position="252"/>
    </location>
</feature>
<organism evidence="3 4">
    <name type="scientific">Halorientalis brevis</name>
    <dbReference type="NCBI Taxonomy" id="1126241"/>
    <lineage>
        <taxon>Archaea</taxon>
        <taxon>Methanobacteriati</taxon>
        <taxon>Methanobacteriota</taxon>
        <taxon>Stenosarchaea group</taxon>
        <taxon>Halobacteria</taxon>
        <taxon>Halobacteriales</taxon>
        <taxon>Haloarculaceae</taxon>
        <taxon>Halorientalis</taxon>
    </lineage>
</organism>
<protein>
    <submittedName>
        <fullName evidence="3">CPBP family intramembrane glutamic endopeptidase</fullName>
        <ecNumber evidence="3">3.4.-.-</ecNumber>
    </submittedName>
</protein>
<proteinExistence type="predicted"/>
<gene>
    <name evidence="3" type="ORF">ACFR9U_03520</name>
</gene>
<keyword evidence="4" id="KW-1185">Reference proteome</keyword>
<keyword evidence="1" id="KW-0472">Membrane</keyword>
<evidence type="ECO:0000313" key="3">
    <source>
        <dbReference type="EMBL" id="MFD1586038.1"/>
    </source>
</evidence>
<dbReference type="PANTHER" id="PTHR39430">
    <property type="entry name" value="MEMBRANE-ASSOCIATED PROTEASE-RELATED"/>
    <property type="match status" value="1"/>
</dbReference>
<dbReference type="GO" id="GO:0080120">
    <property type="term" value="P:CAAX-box protein maturation"/>
    <property type="evidence" value="ECO:0007669"/>
    <property type="project" value="UniProtKB-ARBA"/>
</dbReference>
<evidence type="ECO:0000256" key="1">
    <source>
        <dbReference type="SAM" id="Phobius"/>
    </source>
</evidence>